<name>X1V3L1_9ZZZZ</name>
<dbReference type="EMBL" id="BARW01026557">
    <property type="protein sequence ID" value="GAJ06761.1"/>
    <property type="molecule type" value="Genomic_DNA"/>
</dbReference>
<accession>X1V3L1</accession>
<sequence length="123" mass="13971">NYPGSTQVGLGKKLLEKYPWSRFETHPEWVEKGCFAAGIGGEVRIIYLPRRNIYNWSGPAAMNLDPSVNWHAYYFDPATGRKFDQGIIKAGAKADDKTAKPVDFKKKVPSPQDWVMVLERVKE</sequence>
<comment type="caution">
    <text evidence="1">The sequence shown here is derived from an EMBL/GenBank/DDBJ whole genome shotgun (WGS) entry which is preliminary data.</text>
</comment>
<gene>
    <name evidence="1" type="ORF">S12H4_43289</name>
</gene>
<protein>
    <submittedName>
        <fullName evidence="1">Uncharacterized protein</fullName>
    </submittedName>
</protein>
<reference evidence="1" key="1">
    <citation type="journal article" date="2014" name="Front. Microbiol.">
        <title>High frequency of phylogenetically diverse reductive dehalogenase-homologous genes in deep subseafloor sedimentary metagenomes.</title>
        <authorList>
            <person name="Kawai M."/>
            <person name="Futagami T."/>
            <person name="Toyoda A."/>
            <person name="Takaki Y."/>
            <person name="Nishi S."/>
            <person name="Hori S."/>
            <person name="Arai W."/>
            <person name="Tsubouchi T."/>
            <person name="Morono Y."/>
            <person name="Uchiyama I."/>
            <person name="Ito T."/>
            <person name="Fujiyama A."/>
            <person name="Inagaki F."/>
            <person name="Takami H."/>
        </authorList>
    </citation>
    <scope>NUCLEOTIDE SEQUENCE</scope>
    <source>
        <strain evidence="1">Expedition CK06-06</strain>
    </source>
</reference>
<proteinExistence type="predicted"/>
<dbReference type="AlphaFoldDB" id="X1V3L1"/>
<feature type="non-terminal residue" evidence="1">
    <location>
        <position position="1"/>
    </location>
</feature>
<organism evidence="1">
    <name type="scientific">marine sediment metagenome</name>
    <dbReference type="NCBI Taxonomy" id="412755"/>
    <lineage>
        <taxon>unclassified sequences</taxon>
        <taxon>metagenomes</taxon>
        <taxon>ecological metagenomes</taxon>
    </lineage>
</organism>
<evidence type="ECO:0000313" key="1">
    <source>
        <dbReference type="EMBL" id="GAJ06761.1"/>
    </source>
</evidence>